<dbReference type="GO" id="GO:0020037">
    <property type="term" value="F:heme binding"/>
    <property type="evidence" value="ECO:0007669"/>
    <property type="project" value="InterPro"/>
</dbReference>
<keyword evidence="5 13" id="KW-0349">Heme</keyword>
<feature type="binding site" description="axial binding residue" evidence="13">
    <location>
        <position position="439"/>
    </location>
    <ligand>
        <name>heme</name>
        <dbReference type="ChEBI" id="CHEBI:30413"/>
    </ligand>
    <ligandPart>
        <name>Fe</name>
        <dbReference type="ChEBI" id="CHEBI:18248"/>
    </ligandPart>
</feature>
<keyword evidence="9 14" id="KW-0560">Oxidoreductase</keyword>
<organism evidence="16 17">
    <name type="scientific">Eleutherodactylus coqui</name>
    <name type="common">Puerto Rican coqui</name>
    <dbReference type="NCBI Taxonomy" id="57060"/>
    <lineage>
        <taxon>Eukaryota</taxon>
        <taxon>Metazoa</taxon>
        <taxon>Chordata</taxon>
        <taxon>Craniata</taxon>
        <taxon>Vertebrata</taxon>
        <taxon>Euteleostomi</taxon>
        <taxon>Amphibia</taxon>
        <taxon>Batrachia</taxon>
        <taxon>Anura</taxon>
        <taxon>Neobatrachia</taxon>
        <taxon>Hyloidea</taxon>
        <taxon>Eleutherodactylidae</taxon>
        <taxon>Eleutherodactylinae</taxon>
        <taxon>Eleutherodactylus</taxon>
        <taxon>Eleutherodactylus</taxon>
    </lineage>
</organism>
<dbReference type="GO" id="GO:0005506">
    <property type="term" value="F:iron ion binding"/>
    <property type="evidence" value="ECO:0007669"/>
    <property type="project" value="InterPro"/>
</dbReference>
<dbReference type="InterPro" id="IPR001128">
    <property type="entry name" value="Cyt_P450"/>
</dbReference>
<dbReference type="GO" id="GO:0019373">
    <property type="term" value="P:epoxygenase P450 pathway"/>
    <property type="evidence" value="ECO:0007669"/>
    <property type="project" value="TreeGrafter"/>
</dbReference>
<dbReference type="Gene3D" id="1.10.630.10">
    <property type="entry name" value="Cytochrome P450"/>
    <property type="match status" value="1"/>
</dbReference>
<dbReference type="InterPro" id="IPR008067">
    <property type="entry name" value="Cyt_P450_E_grp-I_CYP2A-like"/>
</dbReference>
<dbReference type="PRINTS" id="PR00463">
    <property type="entry name" value="EP450I"/>
</dbReference>
<evidence type="ECO:0000256" key="8">
    <source>
        <dbReference type="ARBA" id="ARBA00022848"/>
    </source>
</evidence>
<evidence type="ECO:0000256" key="9">
    <source>
        <dbReference type="ARBA" id="ARBA00023002"/>
    </source>
</evidence>
<comment type="subcellular location">
    <subcellularLocation>
        <location evidence="3">Endoplasmic reticulum membrane</location>
        <topology evidence="3">Peripheral membrane protein</topology>
    </subcellularLocation>
    <subcellularLocation>
        <location evidence="2">Microsome membrane</location>
        <topology evidence="2">Peripheral membrane protein</topology>
    </subcellularLocation>
</comment>
<evidence type="ECO:0000256" key="15">
    <source>
        <dbReference type="SAM" id="MobiDB-lite"/>
    </source>
</evidence>
<dbReference type="EMBL" id="WNTK01000193">
    <property type="protein sequence ID" value="KAG9471037.1"/>
    <property type="molecule type" value="Genomic_DNA"/>
</dbReference>
<dbReference type="AlphaFoldDB" id="A0A8J6JW95"/>
<keyword evidence="17" id="KW-1185">Reference proteome</keyword>
<evidence type="ECO:0000256" key="2">
    <source>
        <dbReference type="ARBA" id="ARBA00004174"/>
    </source>
</evidence>
<evidence type="ECO:0000256" key="11">
    <source>
        <dbReference type="ARBA" id="ARBA00023033"/>
    </source>
</evidence>
<comment type="caution">
    <text evidence="16">The sequence shown here is derived from an EMBL/GenBank/DDBJ whole genome shotgun (WGS) entry which is preliminary data.</text>
</comment>
<evidence type="ECO:0000313" key="17">
    <source>
        <dbReference type="Proteomes" id="UP000770717"/>
    </source>
</evidence>
<dbReference type="Proteomes" id="UP000770717">
    <property type="component" value="Unassembled WGS sequence"/>
</dbReference>
<dbReference type="GO" id="GO:0006805">
    <property type="term" value="P:xenobiotic metabolic process"/>
    <property type="evidence" value="ECO:0007669"/>
    <property type="project" value="TreeGrafter"/>
</dbReference>
<keyword evidence="12" id="KW-0472">Membrane</keyword>
<accession>A0A8J6JW95</accession>
<evidence type="ECO:0000256" key="3">
    <source>
        <dbReference type="ARBA" id="ARBA00004406"/>
    </source>
</evidence>
<evidence type="ECO:0000256" key="12">
    <source>
        <dbReference type="ARBA" id="ARBA00023136"/>
    </source>
</evidence>
<dbReference type="Pfam" id="PF00067">
    <property type="entry name" value="p450"/>
    <property type="match status" value="1"/>
</dbReference>
<dbReference type="PRINTS" id="PR01684">
    <property type="entry name" value="EP450ICYP2A"/>
</dbReference>
<dbReference type="GO" id="GO:0016712">
    <property type="term" value="F:oxidoreductase activity, acting on paired donors, with incorporation or reduction of molecular oxygen, reduced flavin or flavoprotein as one donor, and incorporation of one atom of oxygen"/>
    <property type="evidence" value="ECO:0007669"/>
    <property type="project" value="InterPro"/>
</dbReference>
<keyword evidence="11 14" id="KW-0503">Monooxygenase</keyword>
<gene>
    <name evidence="16" type="ORF">GDO78_016095</name>
</gene>
<evidence type="ECO:0000313" key="16">
    <source>
        <dbReference type="EMBL" id="KAG9471037.1"/>
    </source>
</evidence>
<dbReference type="PROSITE" id="PS00086">
    <property type="entry name" value="CYTOCHROME_P450"/>
    <property type="match status" value="1"/>
</dbReference>
<sequence>MAMSIGVTLLLTTAVTFLIYLTKWWKKEQPRNLPPGPRPLPLLGNILQFNLTEIHQDFVKLSEKYGSVYIIQIVHQQIVMLVGYEAVKEALVDSGDIFNDRGKLEINNLLFGDYGIVVSNGERWQTMRRFSLMTLRNLGMGKRSVEMRIQEEAQCLRERIMLKQDTSFDPTYILGLAVSNVICSVVFGERFDYEDKKFLTLLSYNREIFRRLNSFSGQLLGMFPRLVRCLPGPHQKILSNSIKLRSFVKEMVKAHQDTLDENYPRDLIDCFLLKMQEEKNNLDNEFCEQNLEGIVIDLFFAGTESTTMTLRYSFLILLKYPEVQEKIQEEIDRIVGQNRCPSVEDRSKMPYTDAVIHEIQRVADIFPIGLARAARQDTTLKGFHIPKGMMVIPLLTSVLKDPKHFKNPEQFDPGHFLDDNGDFKKSEAFLTFSAGKRMCMGVTLARMEIFLFLTTLLQKFTLKPTVDRKLIDIKPEPNTNGSQPRDYKMFAVPR</sequence>
<dbReference type="GO" id="GO:0008392">
    <property type="term" value="F:arachidonate epoxygenase activity"/>
    <property type="evidence" value="ECO:0007669"/>
    <property type="project" value="TreeGrafter"/>
</dbReference>
<dbReference type="InterPro" id="IPR036396">
    <property type="entry name" value="Cyt_P450_sf"/>
</dbReference>
<keyword evidence="8" id="KW-0492">Microsome</keyword>
<dbReference type="PRINTS" id="PR00385">
    <property type="entry name" value="P450"/>
</dbReference>
<evidence type="ECO:0000256" key="4">
    <source>
        <dbReference type="ARBA" id="ARBA00010617"/>
    </source>
</evidence>
<dbReference type="InterPro" id="IPR017972">
    <property type="entry name" value="Cyt_P450_CS"/>
</dbReference>
<keyword evidence="6 13" id="KW-0479">Metal-binding</keyword>
<dbReference type="PANTHER" id="PTHR24300">
    <property type="entry name" value="CYTOCHROME P450 508A4-RELATED"/>
    <property type="match status" value="1"/>
</dbReference>
<evidence type="ECO:0000256" key="6">
    <source>
        <dbReference type="ARBA" id="ARBA00022723"/>
    </source>
</evidence>
<dbReference type="GO" id="GO:0005789">
    <property type="term" value="C:endoplasmic reticulum membrane"/>
    <property type="evidence" value="ECO:0007669"/>
    <property type="project" value="UniProtKB-SubCell"/>
</dbReference>
<feature type="region of interest" description="Disordered" evidence="15">
    <location>
        <begin position="473"/>
        <end position="494"/>
    </location>
</feature>
<dbReference type="FunFam" id="1.10.630.10:FF:000238">
    <property type="entry name" value="Cytochrome P450 2A6"/>
    <property type="match status" value="1"/>
</dbReference>
<name>A0A8J6JW95_ELECQ</name>
<evidence type="ECO:0000256" key="5">
    <source>
        <dbReference type="ARBA" id="ARBA00022617"/>
    </source>
</evidence>
<evidence type="ECO:0000256" key="1">
    <source>
        <dbReference type="ARBA" id="ARBA00001971"/>
    </source>
</evidence>
<evidence type="ECO:0000256" key="10">
    <source>
        <dbReference type="ARBA" id="ARBA00023004"/>
    </source>
</evidence>
<dbReference type="OrthoDB" id="3934656at2759"/>
<comment type="similarity">
    <text evidence="4 14">Belongs to the cytochrome P450 family.</text>
</comment>
<keyword evidence="10 13" id="KW-0408">Iron</keyword>
<evidence type="ECO:0000256" key="7">
    <source>
        <dbReference type="ARBA" id="ARBA00022824"/>
    </source>
</evidence>
<keyword evidence="7" id="KW-0256">Endoplasmic reticulum</keyword>
<evidence type="ECO:0000256" key="13">
    <source>
        <dbReference type="PIRSR" id="PIRSR602401-1"/>
    </source>
</evidence>
<evidence type="ECO:0000256" key="14">
    <source>
        <dbReference type="RuleBase" id="RU000461"/>
    </source>
</evidence>
<dbReference type="SUPFAM" id="SSF48264">
    <property type="entry name" value="Cytochrome P450"/>
    <property type="match status" value="1"/>
</dbReference>
<protein>
    <submittedName>
        <fullName evidence="16">Uncharacterized protein</fullName>
    </submittedName>
</protein>
<reference evidence="16" key="1">
    <citation type="thesis" date="2020" institute="ProQuest LLC" country="789 East Eisenhower Parkway, Ann Arbor, MI, USA">
        <title>Comparative Genomics and Chromosome Evolution.</title>
        <authorList>
            <person name="Mudd A.B."/>
        </authorList>
    </citation>
    <scope>NUCLEOTIDE SEQUENCE</scope>
    <source>
        <strain evidence="16">HN-11 Male</strain>
        <tissue evidence="16">Kidney and liver</tissue>
    </source>
</reference>
<dbReference type="InterPro" id="IPR002401">
    <property type="entry name" value="Cyt_P450_E_grp-I"/>
</dbReference>
<dbReference type="PANTHER" id="PTHR24300:SF394">
    <property type="entry name" value="CYTOCHROME P450 2H2"/>
    <property type="match status" value="1"/>
</dbReference>
<comment type="cofactor">
    <cofactor evidence="1 13">
        <name>heme</name>
        <dbReference type="ChEBI" id="CHEBI:30413"/>
    </cofactor>
</comment>
<proteinExistence type="inferred from homology"/>
<dbReference type="InterPro" id="IPR050182">
    <property type="entry name" value="Cytochrome_P450_fam2"/>
</dbReference>